<evidence type="ECO:0000313" key="3">
    <source>
        <dbReference type="Proteomes" id="UP001221150"/>
    </source>
</evidence>
<protein>
    <recommendedName>
        <fullName evidence="4">DNA primase/polymerase bifunctional N-terminal domain-containing protein</fullName>
    </recommendedName>
</protein>
<dbReference type="EMBL" id="JARJBB010000003">
    <property type="protein sequence ID" value="MDF3298677.1"/>
    <property type="molecule type" value="Genomic_DNA"/>
</dbReference>
<sequence length="139" mass="15254">MFNEWRRQQQGLALLPAGVAWDAVKLDEERADRIHRSLLRRGCPVGVTLRDSWYRTVYFLVPPDVPGLPCPPVPHAVTSGGWLAAPDPRSPHPHMAWTAAGGQERLTSRRGLLQALTEAGESGAPPSRHDPRVRSSGTP</sequence>
<evidence type="ECO:0008006" key="4">
    <source>
        <dbReference type="Google" id="ProtNLM"/>
    </source>
</evidence>
<name>A0ABT6A211_9ACTN</name>
<gene>
    <name evidence="2" type="ORF">P3H78_08515</name>
</gene>
<reference evidence="2 3" key="1">
    <citation type="submission" date="2023-03" db="EMBL/GenBank/DDBJ databases">
        <title>Draft genome sequence of Streptomyces sp. K1PA1 isolated from peat swamp forest in Thailand.</title>
        <authorList>
            <person name="Klaysubun C."/>
            <person name="Duangmal K."/>
        </authorList>
    </citation>
    <scope>NUCLEOTIDE SEQUENCE [LARGE SCALE GENOMIC DNA]</scope>
    <source>
        <strain evidence="2 3">K1PA1</strain>
    </source>
</reference>
<dbReference type="Proteomes" id="UP001221150">
    <property type="component" value="Unassembled WGS sequence"/>
</dbReference>
<keyword evidence="3" id="KW-1185">Reference proteome</keyword>
<organism evidence="2 3">
    <name type="scientific">Streptomyces tropicalis</name>
    <dbReference type="NCBI Taxonomy" id="3034234"/>
    <lineage>
        <taxon>Bacteria</taxon>
        <taxon>Bacillati</taxon>
        <taxon>Actinomycetota</taxon>
        <taxon>Actinomycetes</taxon>
        <taxon>Kitasatosporales</taxon>
        <taxon>Streptomycetaceae</taxon>
        <taxon>Streptomyces</taxon>
    </lineage>
</organism>
<comment type="caution">
    <text evidence="2">The sequence shown here is derived from an EMBL/GenBank/DDBJ whole genome shotgun (WGS) entry which is preliminary data.</text>
</comment>
<dbReference type="RefSeq" id="WP_276108220.1">
    <property type="nucleotide sequence ID" value="NZ_JARJBB010000003.1"/>
</dbReference>
<feature type="region of interest" description="Disordered" evidence="1">
    <location>
        <begin position="118"/>
        <end position="139"/>
    </location>
</feature>
<evidence type="ECO:0000256" key="1">
    <source>
        <dbReference type="SAM" id="MobiDB-lite"/>
    </source>
</evidence>
<proteinExistence type="predicted"/>
<accession>A0ABT6A211</accession>
<evidence type="ECO:0000313" key="2">
    <source>
        <dbReference type="EMBL" id="MDF3298677.1"/>
    </source>
</evidence>